<dbReference type="Gene3D" id="2.60.450.10">
    <property type="entry name" value="Lipopolysaccharide (LPS) transport protein A like domain"/>
    <property type="match status" value="2"/>
</dbReference>
<accession>A0AAV3X8J1</accession>
<dbReference type="PROSITE" id="PS51257">
    <property type="entry name" value="PROKAR_LIPOPROTEIN"/>
    <property type="match status" value="1"/>
</dbReference>
<evidence type="ECO:0008006" key="9">
    <source>
        <dbReference type="Google" id="ProtNLM"/>
    </source>
</evidence>
<dbReference type="PANTHER" id="PTHR37481:SF1">
    <property type="entry name" value="LIPOPOLYSACCHARIDE EXPORT SYSTEM PROTEIN LPTC"/>
    <property type="match status" value="1"/>
</dbReference>
<evidence type="ECO:0000313" key="8">
    <source>
        <dbReference type="Proteomes" id="UP001050975"/>
    </source>
</evidence>
<evidence type="ECO:0000256" key="5">
    <source>
        <dbReference type="ARBA" id="ARBA00023136"/>
    </source>
</evidence>
<keyword evidence="1" id="KW-1003">Cell membrane</keyword>
<dbReference type="PANTHER" id="PTHR37481">
    <property type="entry name" value="LIPOPOLYSACCHARIDE EXPORT SYSTEM PROTEIN LPTC"/>
    <property type="match status" value="1"/>
</dbReference>
<sequence>MEMSKFLTLKFLLMFLLLGVGACSSEGHTRKKLEKDSAAIQSSETNLTFNNITLEQTDAQGRPLWKVKTKQAIYSKDKKTAQVQSPFGDLFQDGKLVYQITAQQGEVYEEGNKIILRGQIVAVDTQDGAVLRGNEMEWRPKEDVLIVRNQVNGTHKQMQVAAQEARSFSRARRMELVGQVVATAKEPPLHLKGEYLVWQMEQQKVISDRFIQIDRYDKKNTITDRALGQQGEVDLKAKTATLKQNAQVIVSNPPVQVSSNLMVWNLNAETITSDQPVQMFHSEHQMTVNAMKGRLDLKPKIAYLNGSVQGVEMRRQSKLFADQMTWFLPTQVVEATGNVNYQQVNPPMNLTGPKAVGKLQDQTVAVSGGGSGNNDGQVSIEIIPEQLKKR</sequence>
<keyword evidence="3" id="KW-0812">Transmembrane</keyword>
<gene>
    <name evidence="7" type="ORF">MiSe_11350</name>
</gene>
<evidence type="ECO:0000313" key="7">
    <source>
        <dbReference type="EMBL" id="GET36385.1"/>
    </source>
</evidence>
<keyword evidence="6" id="KW-0732">Signal</keyword>
<dbReference type="InterPro" id="IPR010664">
    <property type="entry name" value="LipoPS_assembly_LptC-rel"/>
</dbReference>
<comment type="caution">
    <text evidence="7">The sequence shown here is derived from an EMBL/GenBank/DDBJ whole genome shotgun (WGS) entry which is preliminary data.</text>
</comment>
<dbReference type="Proteomes" id="UP001050975">
    <property type="component" value="Unassembled WGS sequence"/>
</dbReference>
<feature type="chain" id="PRO_5043461409" description="LPS export ABC transporter periplasmic protein LptC" evidence="6">
    <location>
        <begin position="23"/>
        <end position="390"/>
    </location>
</feature>
<dbReference type="EMBL" id="BLAY01000012">
    <property type="protein sequence ID" value="GET36385.1"/>
    <property type="molecule type" value="Genomic_DNA"/>
</dbReference>
<dbReference type="AlphaFoldDB" id="A0AAV3X8J1"/>
<dbReference type="NCBIfam" id="TIGR04409">
    <property type="entry name" value="LptC_YrbK"/>
    <property type="match status" value="1"/>
</dbReference>
<dbReference type="GO" id="GO:0030288">
    <property type="term" value="C:outer membrane-bounded periplasmic space"/>
    <property type="evidence" value="ECO:0007669"/>
    <property type="project" value="TreeGrafter"/>
</dbReference>
<protein>
    <recommendedName>
        <fullName evidence="9">LPS export ABC transporter periplasmic protein LptC</fullName>
    </recommendedName>
</protein>
<keyword evidence="5" id="KW-0472">Membrane</keyword>
<evidence type="ECO:0000256" key="3">
    <source>
        <dbReference type="ARBA" id="ARBA00022692"/>
    </source>
</evidence>
<evidence type="ECO:0000256" key="1">
    <source>
        <dbReference type="ARBA" id="ARBA00022475"/>
    </source>
</evidence>
<reference evidence="7" key="1">
    <citation type="submission" date="2019-10" db="EMBL/GenBank/DDBJ databases">
        <title>Draft genome sequece of Microseira wollei NIES-4236.</title>
        <authorList>
            <person name="Yamaguchi H."/>
            <person name="Suzuki S."/>
            <person name="Kawachi M."/>
        </authorList>
    </citation>
    <scope>NUCLEOTIDE SEQUENCE</scope>
    <source>
        <strain evidence="7">NIES-4236</strain>
    </source>
</reference>
<keyword evidence="4" id="KW-1133">Transmembrane helix</keyword>
<evidence type="ECO:0000256" key="2">
    <source>
        <dbReference type="ARBA" id="ARBA00022519"/>
    </source>
</evidence>
<keyword evidence="2" id="KW-0997">Cell inner membrane</keyword>
<organism evidence="7 8">
    <name type="scientific">Microseira wollei NIES-4236</name>
    <dbReference type="NCBI Taxonomy" id="2530354"/>
    <lineage>
        <taxon>Bacteria</taxon>
        <taxon>Bacillati</taxon>
        <taxon>Cyanobacteriota</taxon>
        <taxon>Cyanophyceae</taxon>
        <taxon>Oscillatoriophycideae</taxon>
        <taxon>Aerosakkonematales</taxon>
        <taxon>Aerosakkonemataceae</taxon>
        <taxon>Microseira</taxon>
    </lineage>
</organism>
<name>A0AAV3X8J1_9CYAN</name>
<dbReference type="GO" id="GO:0017089">
    <property type="term" value="F:glycolipid transfer activity"/>
    <property type="evidence" value="ECO:0007669"/>
    <property type="project" value="TreeGrafter"/>
</dbReference>
<dbReference type="InterPro" id="IPR052363">
    <property type="entry name" value="LPS_export_LptC"/>
</dbReference>
<feature type="signal peptide" evidence="6">
    <location>
        <begin position="1"/>
        <end position="22"/>
    </location>
</feature>
<dbReference type="Pfam" id="PF06835">
    <property type="entry name" value="LptC"/>
    <property type="match status" value="2"/>
</dbReference>
<proteinExistence type="predicted"/>
<evidence type="ECO:0000256" key="4">
    <source>
        <dbReference type="ARBA" id="ARBA00022989"/>
    </source>
</evidence>
<keyword evidence="8" id="KW-1185">Reference proteome</keyword>
<dbReference type="InterPro" id="IPR026265">
    <property type="entry name" value="LptC"/>
</dbReference>
<dbReference type="GO" id="GO:0015221">
    <property type="term" value="F:lipopolysaccharide transmembrane transporter activity"/>
    <property type="evidence" value="ECO:0007669"/>
    <property type="project" value="InterPro"/>
</dbReference>
<dbReference type="GO" id="GO:0005886">
    <property type="term" value="C:plasma membrane"/>
    <property type="evidence" value="ECO:0007669"/>
    <property type="project" value="InterPro"/>
</dbReference>
<evidence type="ECO:0000256" key="6">
    <source>
        <dbReference type="SAM" id="SignalP"/>
    </source>
</evidence>